<dbReference type="Proteomes" id="UP000824175">
    <property type="component" value="Unassembled WGS sequence"/>
</dbReference>
<organism evidence="9 10">
    <name type="scientific">Candidatus Fimiplasma intestinipullorum</name>
    <dbReference type="NCBI Taxonomy" id="2840825"/>
    <lineage>
        <taxon>Bacteria</taxon>
        <taxon>Bacillati</taxon>
        <taxon>Bacillota</taxon>
        <taxon>Clostridia</taxon>
        <taxon>Eubacteriales</taxon>
        <taxon>Candidatus Fimiplasma</taxon>
    </lineage>
</organism>
<comment type="caution">
    <text evidence="9">The sequence shown here is derived from an EMBL/GenBank/DDBJ whole genome shotgun (WGS) entry which is preliminary data.</text>
</comment>
<dbReference type="AlphaFoldDB" id="A0A9D1L0Z8"/>
<dbReference type="Pfam" id="PF07963">
    <property type="entry name" value="N_methyl"/>
    <property type="match status" value="1"/>
</dbReference>
<gene>
    <name evidence="9" type="ORF">IAD15_09430</name>
</gene>
<keyword evidence="2" id="KW-1003">Cell membrane</keyword>
<evidence type="ECO:0000256" key="3">
    <source>
        <dbReference type="ARBA" id="ARBA00022481"/>
    </source>
</evidence>
<dbReference type="InterPro" id="IPR012902">
    <property type="entry name" value="N_methyl_site"/>
</dbReference>
<dbReference type="GO" id="GO:0015628">
    <property type="term" value="P:protein secretion by the type II secretion system"/>
    <property type="evidence" value="ECO:0007669"/>
    <property type="project" value="InterPro"/>
</dbReference>
<protein>
    <submittedName>
        <fullName evidence="9">Prepilin-type N-terminal cleavage/methylation domain-containing protein</fullName>
    </submittedName>
</protein>
<dbReference type="GO" id="GO:0005886">
    <property type="term" value="C:plasma membrane"/>
    <property type="evidence" value="ECO:0007669"/>
    <property type="project" value="UniProtKB-SubCell"/>
</dbReference>
<proteinExistence type="inferred from homology"/>
<evidence type="ECO:0000256" key="8">
    <source>
        <dbReference type="SAM" id="Phobius"/>
    </source>
</evidence>
<evidence type="ECO:0000256" key="1">
    <source>
        <dbReference type="ARBA" id="ARBA00004162"/>
    </source>
</evidence>
<name>A0A9D1L0Z8_9FIRM</name>
<dbReference type="InterPro" id="IPR045584">
    <property type="entry name" value="Pilin-like"/>
</dbReference>
<reference evidence="9" key="2">
    <citation type="journal article" date="2021" name="PeerJ">
        <title>Extensive microbial diversity within the chicken gut microbiome revealed by metagenomics and culture.</title>
        <authorList>
            <person name="Gilroy R."/>
            <person name="Ravi A."/>
            <person name="Getino M."/>
            <person name="Pursley I."/>
            <person name="Horton D.L."/>
            <person name="Alikhan N.F."/>
            <person name="Baker D."/>
            <person name="Gharbi K."/>
            <person name="Hall N."/>
            <person name="Watson M."/>
            <person name="Adriaenssens E.M."/>
            <person name="Foster-Nyarko E."/>
            <person name="Jarju S."/>
            <person name="Secka A."/>
            <person name="Antonio M."/>
            <person name="Oren A."/>
            <person name="Chaudhuri R.R."/>
            <person name="La Ragione R."/>
            <person name="Hildebrand F."/>
            <person name="Pallen M.J."/>
        </authorList>
    </citation>
    <scope>NUCLEOTIDE SEQUENCE</scope>
    <source>
        <strain evidence="9">CHK195-11698</strain>
    </source>
</reference>
<keyword evidence="4 8" id="KW-0812">Transmembrane</keyword>
<dbReference type="InterPro" id="IPR000983">
    <property type="entry name" value="Bac_GSPG_pilin"/>
</dbReference>
<keyword evidence="6 8" id="KW-0472">Membrane</keyword>
<dbReference type="NCBIfam" id="TIGR02532">
    <property type="entry name" value="IV_pilin_GFxxxE"/>
    <property type="match status" value="1"/>
</dbReference>
<evidence type="ECO:0000313" key="10">
    <source>
        <dbReference type="Proteomes" id="UP000824175"/>
    </source>
</evidence>
<evidence type="ECO:0000256" key="7">
    <source>
        <dbReference type="ARBA" id="ARBA00043982"/>
    </source>
</evidence>
<keyword evidence="3" id="KW-0488">Methylation</keyword>
<dbReference type="SUPFAM" id="SSF54523">
    <property type="entry name" value="Pili subunits"/>
    <property type="match status" value="1"/>
</dbReference>
<dbReference type="EMBL" id="DVMJ01000080">
    <property type="protein sequence ID" value="HIU14275.1"/>
    <property type="molecule type" value="Genomic_DNA"/>
</dbReference>
<dbReference type="PROSITE" id="PS00409">
    <property type="entry name" value="PROKAR_NTER_METHYL"/>
    <property type="match status" value="1"/>
</dbReference>
<evidence type="ECO:0000256" key="2">
    <source>
        <dbReference type="ARBA" id="ARBA00022475"/>
    </source>
</evidence>
<evidence type="ECO:0000256" key="6">
    <source>
        <dbReference type="ARBA" id="ARBA00023136"/>
    </source>
</evidence>
<evidence type="ECO:0000313" key="9">
    <source>
        <dbReference type="EMBL" id="HIU14275.1"/>
    </source>
</evidence>
<dbReference type="PIRSF" id="PIRSF029928">
    <property type="entry name" value="Late_competence_ComGC"/>
    <property type="match status" value="1"/>
</dbReference>
<evidence type="ECO:0000256" key="5">
    <source>
        <dbReference type="ARBA" id="ARBA00022989"/>
    </source>
</evidence>
<dbReference type="PRINTS" id="PR00813">
    <property type="entry name" value="BCTERIALGSPG"/>
</dbReference>
<comment type="similarity">
    <text evidence="7">Belongs to the ComGC family.</text>
</comment>
<feature type="transmembrane region" description="Helical" evidence="8">
    <location>
        <begin position="6"/>
        <end position="27"/>
    </location>
</feature>
<dbReference type="GO" id="GO:0030420">
    <property type="term" value="P:establishment of competence for transformation"/>
    <property type="evidence" value="ECO:0007669"/>
    <property type="project" value="InterPro"/>
</dbReference>
<accession>A0A9D1L0Z8</accession>
<evidence type="ECO:0000256" key="4">
    <source>
        <dbReference type="ARBA" id="ARBA00022692"/>
    </source>
</evidence>
<dbReference type="InterPro" id="IPR016940">
    <property type="entry name" value="ComGC"/>
</dbReference>
<dbReference type="NCBIfam" id="NF040999">
    <property type="entry name" value="pilin_ComGC"/>
    <property type="match status" value="1"/>
</dbReference>
<sequence length="99" mass="10520">MHKVTGFTLIEMMFVVSIIVILMLLVIPNVTSKTAMVKEKGCQALVDVIDAQIQLYEINEGHLPGSVSDLISGGYIEPNQGVCPNGNAISISNGQAYAG</sequence>
<comment type="subcellular location">
    <subcellularLocation>
        <location evidence="1">Cell membrane</location>
        <topology evidence="1">Single-pass membrane protein</topology>
    </subcellularLocation>
</comment>
<dbReference type="Gene3D" id="3.30.700.10">
    <property type="entry name" value="Glycoprotein, Type 4 Pilin"/>
    <property type="match status" value="1"/>
</dbReference>
<dbReference type="GO" id="GO:0015627">
    <property type="term" value="C:type II protein secretion system complex"/>
    <property type="evidence" value="ECO:0007669"/>
    <property type="project" value="InterPro"/>
</dbReference>
<keyword evidence="5 8" id="KW-1133">Transmembrane helix</keyword>
<reference evidence="9" key="1">
    <citation type="submission" date="2020-10" db="EMBL/GenBank/DDBJ databases">
        <authorList>
            <person name="Gilroy R."/>
        </authorList>
    </citation>
    <scope>NUCLEOTIDE SEQUENCE</scope>
    <source>
        <strain evidence="9">CHK195-11698</strain>
    </source>
</reference>